<dbReference type="InterPro" id="IPR027417">
    <property type="entry name" value="P-loop_NTPase"/>
</dbReference>
<reference evidence="9" key="1">
    <citation type="submission" date="2025-08" db="UniProtKB">
        <authorList>
            <consortium name="RefSeq"/>
        </authorList>
    </citation>
    <scope>IDENTIFICATION</scope>
    <source>
        <tissue evidence="9">Testes</tissue>
    </source>
</reference>
<evidence type="ECO:0000256" key="1">
    <source>
        <dbReference type="ARBA" id="ARBA00004319"/>
    </source>
</evidence>
<keyword evidence="6" id="KW-0472">Membrane</keyword>
<sequence length="370" mass="42391">MYSLSRNHEHCIISLKSASFVILLVFSVILQVNSEPFTAGLSAFGAAGLAAFYTVADRLWCNFKECCTEKYIPANITSLSMDLQQKVYGQHLVQTVVLNTIQGHVTNPNPTKSLVLSFHGWTGGGKNFVSRIIADNIYMNGMDSKYVHLFVATLHFPHKKDIDHYKDQLISWIKGNVTQCQRQLFIFDEMDKMHPGLIDVLKPFLDHYPEIDGVDYRKNIFIFLSNTAGNDITVKTLENWKQGHDRKDITVKEMDQLLNVNAFNEAGGLWHSNLIEKHLIDFFVPFLPLERQHIKECIKDDLKEKRLVEKIQRRLGQSEIDSVITEIANELQYFPDEHKVYSKSGCKRVSQKVDLVVGEMLGFLQLRNTL</sequence>
<dbReference type="PRINTS" id="PR00300">
    <property type="entry name" value="CLPPROTEASEA"/>
</dbReference>
<dbReference type="Gene3D" id="3.40.50.300">
    <property type="entry name" value="P-loop containing nucleotide triphosphate hydrolases"/>
    <property type="match status" value="1"/>
</dbReference>
<keyword evidence="3" id="KW-0732">Signal</keyword>
<keyword evidence="4" id="KW-0256">Endoplasmic reticulum</keyword>
<organism evidence="8 9">
    <name type="scientific">Saccoglossus kowalevskii</name>
    <name type="common">Acorn worm</name>
    <dbReference type="NCBI Taxonomy" id="10224"/>
    <lineage>
        <taxon>Eukaryota</taxon>
        <taxon>Metazoa</taxon>
        <taxon>Hemichordata</taxon>
        <taxon>Enteropneusta</taxon>
        <taxon>Harrimaniidae</taxon>
        <taxon>Saccoglossus</taxon>
    </lineage>
</organism>
<evidence type="ECO:0000256" key="6">
    <source>
        <dbReference type="SAM" id="Phobius"/>
    </source>
</evidence>
<dbReference type="Proteomes" id="UP000694865">
    <property type="component" value="Unplaced"/>
</dbReference>
<keyword evidence="6" id="KW-1133">Transmembrane helix</keyword>
<dbReference type="InterPro" id="IPR001270">
    <property type="entry name" value="ClpA/B"/>
</dbReference>
<dbReference type="PANTHER" id="PTHR10760:SF2">
    <property type="entry name" value="LD13476P-RELATED"/>
    <property type="match status" value="1"/>
</dbReference>
<evidence type="ECO:0000313" key="9">
    <source>
        <dbReference type="RefSeq" id="XP_002742201.1"/>
    </source>
</evidence>
<feature type="transmembrane region" description="Helical" evidence="6">
    <location>
        <begin position="12"/>
        <end position="30"/>
    </location>
</feature>
<evidence type="ECO:0000259" key="7">
    <source>
        <dbReference type="Pfam" id="PF21376"/>
    </source>
</evidence>
<keyword evidence="8" id="KW-1185">Reference proteome</keyword>
<dbReference type="InterPro" id="IPR017378">
    <property type="entry name" value="Torsin_1/2"/>
</dbReference>
<dbReference type="PANTHER" id="PTHR10760">
    <property type="entry name" value="TORSIN"/>
    <property type="match status" value="1"/>
</dbReference>
<dbReference type="InterPro" id="IPR010448">
    <property type="entry name" value="Torsin"/>
</dbReference>
<accession>A0ABM0H1M1</accession>
<dbReference type="PIRSF" id="PIRSF038079">
    <property type="entry name" value="Torsin_2A"/>
    <property type="match status" value="1"/>
</dbReference>
<dbReference type="Pfam" id="PF21376">
    <property type="entry name" value="TOR1A_C"/>
    <property type="match status" value="1"/>
</dbReference>
<comment type="similarity">
    <text evidence="2">Belongs to the ClpA/ClpB family. Torsin subfamily.</text>
</comment>
<evidence type="ECO:0000256" key="5">
    <source>
        <dbReference type="ARBA" id="ARBA00023180"/>
    </source>
</evidence>
<dbReference type="RefSeq" id="XP_002742201.1">
    <property type="nucleotide sequence ID" value="XM_002742155.2"/>
</dbReference>
<dbReference type="SUPFAM" id="SSF52540">
    <property type="entry name" value="P-loop containing nucleoside triphosphate hydrolases"/>
    <property type="match status" value="1"/>
</dbReference>
<name>A0ABM0H1M1_SACKO</name>
<gene>
    <name evidence="9" type="primary">LOC100367552</name>
</gene>
<proteinExistence type="inferred from homology"/>
<evidence type="ECO:0000256" key="2">
    <source>
        <dbReference type="ARBA" id="ARBA00006235"/>
    </source>
</evidence>
<evidence type="ECO:0000256" key="4">
    <source>
        <dbReference type="ARBA" id="ARBA00022824"/>
    </source>
</evidence>
<keyword evidence="5" id="KW-0325">Glycoprotein</keyword>
<feature type="domain" description="Torsin-1A C-terminal" evidence="7">
    <location>
        <begin position="289"/>
        <end position="354"/>
    </location>
</feature>
<keyword evidence="6" id="KW-0812">Transmembrane</keyword>
<comment type="subcellular location">
    <subcellularLocation>
        <location evidence="1">Endoplasmic reticulum lumen</location>
    </subcellularLocation>
</comment>
<evidence type="ECO:0000313" key="8">
    <source>
        <dbReference type="Proteomes" id="UP000694865"/>
    </source>
</evidence>
<evidence type="ECO:0000256" key="3">
    <source>
        <dbReference type="ARBA" id="ARBA00022729"/>
    </source>
</evidence>
<protein>
    <submittedName>
        <fullName evidence="9">Torsin-1B-like</fullName>
    </submittedName>
</protein>
<dbReference type="Pfam" id="PF06309">
    <property type="entry name" value="Torsin"/>
    <property type="match status" value="1"/>
</dbReference>
<dbReference type="InterPro" id="IPR049337">
    <property type="entry name" value="TOR1A_C"/>
</dbReference>
<dbReference type="GeneID" id="100367552"/>